<dbReference type="InterPro" id="IPR025957">
    <property type="entry name" value="Cys_rich_KTR"/>
</dbReference>
<dbReference type="SUPFAM" id="SSF57783">
    <property type="entry name" value="Zinc beta-ribbon"/>
    <property type="match status" value="1"/>
</dbReference>
<dbReference type="AlphaFoldDB" id="A0A6N7WJB8"/>
<evidence type="ECO:0000313" key="1">
    <source>
        <dbReference type="EMBL" id="MSS89500.1"/>
    </source>
</evidence>
<reference evidence="1 2" key="1">
    <citation type="submission" date="2019-08" db="EMBL/GenBank/DDBJ databases">
        <title>In-depth cultivation of the pig gut microbiome towards novel bacterial diversity and tailored functional studies.</title>
        <authorList>
            <person name="Wylensek D."/>
            <person name="Hitch T.C.A."/>
            <person name="Clavel T."/>
        </authorList>
    </citation>
    <scope>NUCLEOTIDE SEQUENCE [LARGE SCALE GENOMIC DNA]</scope>
    <source>
        <strain evidence="1 2">WCA-389-WT-23B</strain>
    </source>
</reference>
<dbReference type="EMBL" id="VUMI01000023">
    <property type="protein sequence ID" value="MSS89500.1"/>
    <property type="molecule type" value="Genomic_DNA"/>
</dbReference>
<name>A0A6N7WJB8_9FIRM</name>
<comment type="caution">
    <text evidence="1">The sequence shown here is derived from an EMBL/GenBank/DDBJ whole genome shotgun (WGS) entry which is preliminary data.</text>
</comment>
<protein>
    <submittedName>
        <fullName evidence="1">Conjugal transfer protein</fullName>
    </submittedName>
</protein>
<keyword evidence="2" id="KW-1185">Reference proteome</keyword>
<sequence>MKEQEQQSSHWVHCPICGAKTKTKVNEDTILIRFPLYCPQCKKEFRVDIVQLKMVMSK</sequence>
<dbReference type="Proteomes" id="UP000436047">
    <property type="component" value="Unassembled WGS sequence"/>
</dbReference>
<accession>A0A6N7WJB8</accession>
<organism evidence="1 2">
    <name type="scientific">Eisenbergiella porci</name>
    <dbReference type="NCBI Taxonomy" id="2652274"/>
    <lineage>
        <taxon>Bacteria</taxon>
        <taxon>Bacillati</taxon>
        <taxon>Bacillota</taxon>
        <taxon>Clostridia</taxon>
        <taxon>Lachnospirales</taxon>
        <taxon>Lachnospiraceae</taxon>
        <taxon>Eisenbergiella</taxon>
    </lineage>
</organism>
<dbReference type="Pfam" id="PF14205">
    <property type="entry name" value="Cys_rich_KTR"/>
    <property type="match status" value="1"/>
</dbReference>
<gene>
    <name evidence="1" type="ORF">FYJ45_14750</name>
</gene>
<proteinExistence type="predicted"/>
<evidence type="ECO:0000313" key="2">
    <source>
        <dbReference type="Proteomes" id="UP000436047"/>
    </source>
</evidence>
<dbReference type="RefSeq" id="WP_154465351.1">
    <property type="nucleotide sequence ID" value="NZ_VUMI01000023.1"/>
</dbReference>
<dbReference type="GeneID" id="86054304"/>